<protein>
    <submittedName>
        <fullName evidence="2">Uncharacterized protein</fullName>
    </submittedName>
</protein>
<accession>A0A8K0WF13</accession>
<dbReference type="InterPro" id="IPR044053">
    <property type="entry name" value="AsaB-like"/>
</dbReference>
<comment type="caution">
    <text evidence="2">The sequence shown here is derived from an EMBL/GenBank/DDBJ whole genome shotgun (WGS) entry which is preliminary data.</text>
</comment>
<gene>
    <name evidence="2" type="ORF">BKA59DRAFT_453993</name>
</gene>
<dbReference type="OrthoDB" id="5099514at2759"/>
<proteinExistence type="inferred from homology"/>
<reference evidence="2" key="1">
    <citation type="journal article" date="2021" name="Nat. Commun.">
        <title>Genetic determinants of endophytism in the Arabidopsis root mycobiome.</title>
        <authorList>
            <person name="Mesny F."/>
            <person name="Miyauchi S."/>
            <person name="Thiergart T."/>
            <person name="Pickel B."/>
            <person name="Atanasova L."/>
            <person name="Karlsson M."/>
            <person name="Huettel B."/>
            <person name="Barry K.W."/>
            <person name="Haridas S."/>
            <person name="Chen C."/>
            <person name="Bauer D."/>
            <person name="Andreopoulos W."/>
            <person name="Pangilinan J."/>
            <person name="LaButti K."/>
            <person name="Riley R."/>
            <person name="Lipzen A."/>
            <person name="Clum A."/>
            <person name="Drula E."/>
            <person name="Henrissat B."/>
            <person name="Kohler A."/>
            <person name="Grigoriev I.V."/>
            <person name="Martin F.M."/>
            <person name="Hacquard S."/>
        </authorList>
    </citation>
    <scope>NUCLEOTIDE SEQUENCE</scope>
    <source>
        <strain evidence="2">MPI-SDFR-AT-0068</strain>
    </source>
</reference>
<dbReference type="GO" id="GO:0016491">
    <property type="term" value="F:oxidoreductase activity"/>
    <property type="evidence" value="ECO:0007669"/>
    <property type="project" value="InterPro"/>
</dbReference>
<dbReference type="Proteomes" id="UP000813427">
    <property type="component" value="Unassembled WGS sequence"/>
</dbReference>
<evidence type="ECO:0000256" key="1">
    <source>
        <dbReference type="ARBA" id="ARBA00023604"/>
    </source>
</evidence>
<sequence length="187" mass="21344">MIPAKSPDQIQLNFEGDWQQIMLTDVRGHEDMFTLDRDGFEWLHYNSTSGVESIVFDVSAYMLEIPCFLREHHGCDEVFIFDYVRRSPDTVGRKSRFSDATRRVHCGACNTNTHFFAHSTLNAHPTPVIDQSPRSAIGRIKLQMGDRANNLLATRCRIIRVWRTLIDGRELEVSAGRTGQAGDVNLY</sequence>
<comment type="similarity">
    <text evidence="1">Belongs to the asaB hydroxylase/desaturase family.</text>
</comment>
<dbReference type="AlphaFoldDB" id="A0A8K0WF13"/>
<name>A0A8K0WF13_9HYPO</name>
<dbReference type="EMBL" id="JAGPXF010000003">
    <property type="protein sequence ID" value="KAH7252781.1"/>
    <property type="molecule type" value="Genomic_DNA"/>
</dbReference>
<keyword evidence="3" id="KW-1185">Reference proteome</keyword>
<dbReference type="PANTHER" id="PTHR34598">
    <property type="entry name" value="BLL6449 PROTEIN"/>
    <property type="match status" value="1"/>
</dbReference>
<evidence type="ECO:0000313" key="2">
    <source>
        <dbReference type="EMBL" id="KAH7252781.1"/>
    </source>
</evidence>
<organism evidence="2 3">
    <name type="scientific">Fusarium tricinctum</name>
    <dbReference type="NCBI Taxonomy" id="61284"/>
    <lineage>
        <taxon>Eukaryota</taxon>
        <taxon>Fungi</taxon>
        <taxon>Dikarya</taxon>
        <taxon>Ascomycota</taxon>
        <taxon>Pezizomycotina</taxon>
        <taxon>Sordariomycetes</taxon>
        <taxon>Hypocreomycetidae</taxon>
        <taxon>Hypocreales</taxon>
        <taxon>Nectriaceae</taxon>
        <taxon>Fusarium</taxon>
        <taxon>Fusarium tricinctum species complex</taxon>
    </lineage>
</organism>
<dbReference type="PANTHER" id="PTHR34598:SF3">
    <property type="entry name" value="OXIDOREDUCTASE AN1597"/>
    <property type="match status" value="1"/>
</dbReference>
<evidence type="ECO:0000313" key="3">
    <source>
        <dbReference type="Proteomes" id="UP000813427"/>
    </source>
</evidence>